<evidence type="ECO:0008006" key="4">
    <source>
        <dbReference type="Google" id="ProtNLM"/>
    </source>
</evidence>
<name>A0A4S4NS76_9BACT</name>
<organism evidence="2 3">
    <name type="scientific">Neolewinella litorea</name>
    <dbReference type="NCBI Taxonomy" id="2562452"/>
    <lineage>
        <taxon>Bacteria</taxon>
        <taxon>Pseudomonadati</taxon>
        <taxon>Bacteroidota</taxon>
        <taxon>Saprospiria</taxon>
        <taxon>Saprospirales</taxon>
        <taxon>Lewinellaceae</taxon>
        <taxon>Neolewinella</taxon>
    </lineage>
</organism>
<dbReference type="RefSeq" id="WP_136457188.1">
    <property type="nucleotide sequence ID" value="NZ_SRSF01000001.1"/>
</dbReference>
<dbReference type="OrthoDB" id="1163801at2"/>
<evidence type="ECO:0000313" key="2">
    <source>
        <dbReference type="EMBL" id="THH42077.1"/>
    </source>
</evidence>
<protein>
    <recommendedName>
        <fullName evidence="4">HTH domain-containing protein</fullName>
    </recommendedName>
</protein>
<keyword evidence="3" id="KW-1185">Reference proteome</keyword>
<evidence type="ECO:0000313" key="3">
    <source>
        <dbReference type="Proteomes" id="UP000308528"/>
    </source>
</evidence>
<reference evidence="2 3" key="1">
    <citation type="submission" date="2019-04" db="EMBL/GenBank/DDBJ databases">
        <title>Lewinella litorea sp. nov., isolated from a marine sand.</title>
        <authorList>
            <person name="Yoon J.-H."/>
        </authorList>
    </citation>
    <scope>NUCLEOTIDE SEQUENCE [LARGE SCALE GENOMIC DNA]</scope>
    <source>
        <strain evidence="2 3">HSMS-39</strain>
    </source>
</reference>
<accession>A0A4S4NS76</accession>
<dbReference type="AlphaFoldDB" id="A0A4S4NS76"/>
<comment type="caution">
    <text evidence="2">The sequence shown here is derived from an EMBL/GenBank/DDBJ whole genome shotgun (WGS) entry which is preliminary data.</text>
</comment>
<sequence length="110" mass="12675">MSMIKQLDRLRRMHTLIKFRRTGTPEDFAERLGISQSLLFRLLNELKNLGAPIAYCHLRRSYTYLYCVELQLGFAAVPDNVPPDRPLEAPGAKVRSLHPPRPSEVTAMRR</sequence>
<gene>
    <name evidence="2" type="ORF">E4021_05710</name>
</gene>
<proteinExistence type="predicted"/>
<evidence type="ECO:0000256" key="1">
    <source>
        <dbReference type="SAM" id="MobiDB-lite"/>
    </source>
</evidence>
<feature type="region of interest" description="Disordered" evidence="1">
    <location>
        <begin position="85"/>
        <end position="110"/>
    </location>
</feature>
<dbReference type="Proteomes" id="UP000308528">
    <property type="component" value="Unassembled WGS sequence"/>
</dbReference>
<dbReference type="EMBL" id="SRSF01000001">
    <property type="protein sequence ID" value="THH42077.1"/>
    <property type="molecule type" value="Genomic_DNA"/>
</dbReference>